<dbReference type="Proteomes" id="UP001060085">
    <property type="component" value="Linkage Group LG04"/>
</dbReference>
<reference evidence="2" key="1">
    <citation type="journal article" date="2023" name="Nat. Plants">
        <title>Single-cell RNA sequencing provides a high-resolution roadmap for understanding the multicellular compartmentation of specialized metabolism.</title>
        <authorList>
            <person name="Sun S."/>
            <person name="Shen X."/>
            <person name="Li Y."/>
            <person name="Li Y."/>
            <person name="Wang S."/>
            <person name="Li R."/>
            <person name="Zhang H."/>
            <person name="Shen G."/>
            <person name="Guo B."/>
            <person name="Wei J."/>
            <person name="Xu J."/>
            <person name="St-Pierre B."/>
            <person name="Chen S."/>
            <person name="Sun C."/>
        </authorList>
    </citation>
    <scope>NUCLEOTIDE SEQUENCE [LARGE SCALE GENOMIC DNA]</scope>
</reference>
<dbReference type="EMBL" id="CM044704">
    <property type="protein sequence ID" value="KAI5669982.1"/>
    <property type="molecule type" value="Genomic_DNA"/>
</dbReference>
<gene>
    <name evidence="1" type="ORF">M9H77_19835</name>
</gene>
<evidence type="ECO:0000313" key="2">
    <source>
        <dbReference type="Proteomes" id="UP001060085"/>
    </source>
</evidence>
<sequence>MAIVGVGVSSSRLMVSGVAVVPVIRYVRKLITTTPPPIQEDQLCSDPAVAQERPVVDKDEVYDSSEKAPRSPGIQINAAPSIGPINKGPPRSSTENPGNPPV</sequence>
<protein>
    <submittedName>
        <fullName evidence="1">Uncharacterized protein</fullName>
    </submittedName>
</protein>
<keyword evidence="2" id="KW-1185">Reference proteome</keyword>
<comment type="caution">
    <text evidence="1">The sequence shown here is derived from an EMBL/GenBank/DDBJ whole genome shotgun (WGS) entry which is preliminary data.</text>
</comment>
<organism evidence="1 2">
    <name type="scientific">Catharanthus roseus</name>
    <name type="common">Madagascar periwinkle</name>
    <name type="synonym">Vinca rosea</name>
    <dbReference type="NCBI Taxonomy" id="4058"/>
    <lineage>
        <taxon>Eukaryota</taxon>
        <taxon>Viridiplantae</taxon>
        <taxon>Streptophyta</taxon>
        <taxon>Embryophyta</taxon>
        <taxon>Tracheophyta</taxon>
        <taxon>Spermatophyta</taxon>
        <taxon>Magnoliopsida</taxon>
        <taxon>eudicotyledons</taxon>
        <taxon>Gunneridae</taxon>
        <taxon>Pentapetalae</taxon>
        <taxon>asterids</taxon>
        <taxon>lamiids</taxon>
        <taxon>Gentianales</taxon>
        <taxon>Apocynaceae</taxon>
        <taxon>Rauvolfioideae</taxon>
        <taxon>Vinceae</taxon>
        <taxon>Catharanthinae</taxon>
        <taxon>Catharanthus</taxon>
    </lineage>
</organism>
<proteinExistence type="predicted"/>
<accession>A0ACC0BBJ0</accession>
<name>A0ACC0BBJ0_CATRO</name>
<evidence type="ECO:0000313" key="1">
    <source>
        <dbReference type="EMBL" id="KAI5669982.1"/>
    </source>
</evidence>